<dbReference type="InterPro" id="IPR000700">
    <property type="entry name" value="PAS-assoc_C"/>
</dbReference>
<gene>
    <name evidence="3" type="ORF">S01H4_50952</name>
</gene>
<dbReference type="PANTHER" id="PTHR44757">
    <property type="entry name" value="DIGUANYLATE CYCLASE DGCP"/>
    <property type="match status" value="1"/>
</dbReference>
<dbReference type="InterPro" id="IPR052155">
    <property type="entry name" value="Biofilm_reg_signaling"/>
</dbReference>
<dbReference type="SUPFAM" id="SSF55785">
    <property type="entry name" value="PYP-like sensor domain (PAS domain)"/>
    <property type="match status" value="1"/>
</dbReference>
<dbReference type="Gene3D" id="3.30.70.270">
    <property type="match status" value="1"/>
</dbReference>
<dbReference type="NCBIfam" id="TIGR00229">
    <property type="entry name" value="sensory_box"/>
    <property type="match status" value="1"/>
</dbReference>
<evidence type="ECO:0008006" key="4">
    <source>
        <dbReference type="Google" id="ProtNLM"/>
    </source>
</evidence>
<dbReference type="InterPro" id="IPR000160">
    <property type="entry name" value="GGDEF_dom"/>
</dbReference>
<dbReference type="InterPro" id="IPR013655">
    <property type="entry name" value="PAS_fold_3"/>
</dbReference>
<dbReference type="SMART" id="SM00086">
    <property type="entry name" value="PAC"/>
    <property type="match status" value="1"/>
</dbReference>
<organism evidence="3">
    <name type="scientific">marine sediment metagenome</name>
    <dbReference type="NCBI Taxonomy" id="412755"/>
    <lineage>
        <taxon>unclassified sequences</taxon>
        <taxon>metagenomes</taxon>
        <taxon>ecological metagenomes</taxon>
    </lineage>
</organism>
<name>X1BI03_9ZZZZ</name>
<dbReference type="Gene3D" id="3.30.450.20">
    <property type="entry name" value="PAS domain"/>
    <property type="match status" value="1"/>
</dbReference>
<dbReference type="InterPro" id="IPR000014">
    <property type="entry name" value="PAS"/>
</dbReference>
<feature type="domain" description="PAC" evidence="1">
    <location>
        <begin position="33"/>
        <end position="85"/>
    </location>
</feature>
<dbReference type="Pfam" id="PF00990">
    <property type="entry name" value="GGDEF"/>
    <property type="match status" value="1"/>
</dbReference>
<feature type="non-terminal residue" evidence="3">
    <location>
        <position position="1"/>
    </location>
</feature>
<evidence type="ECO:0000259" key="1">
    <source>
        <dbReference type="PROSITE" id="PS50113"/>
    </source>
</evidence>
<dbReference type="CDD" id="cd00130">
    <property type="entry name" value="PAS"/>
    <property type="match status" value="1"/>
</dbReference>
<dbReference type="PROSITE" id="PS50113">
    <property type="entry name" value="PAC"/>
    <property type="match status" value="1"/>
</dbReference>
<dbReference type="Pfam" id="PF08447">
    <property type="entry name" value="PAS_3"/>
    <property type="match status" value="1"/>
</dbReference>
<comment type="caution">
    <text evidence="3">The sequence shown here is derived from an EMBL/GenBank/DDBJ whole genome shotgun (WGS) entry which is preliminary data.</text>
</comment>
<dbReference type="InterPro" id="IPR029787">
    <property type="entry name" value="Nucleotide_cyclase"/>
</dbReference>
<dbReference type="InterPro" id="IPR001610">
    <property type="entry name" value="PAC"/>
</dbReference>
<dbReference type="PANTHER" id="PTHR44757:SF2">
    <property type="entry name" value="BIOFILM ARCHITECTURE MAINTENANCE PROTEIN MBAA"/>
    <property type="match status" value="1"/>
</dbReference>
<accession>X1BI03</accession>
<dbReference type="InterPro" id="IPR035965">
    <property type="entry name" value="PAS-like_dom_sf"/>
</dbReference>
<protein>
    <recommendedName>
        <fullName evidence="4">PAC domain-containing protein</fullName>
    </recommendedName>
</protein>
<proteinExistence type="predicted"/>
<dbReference type="NCBIfam" id="TIGR00254">
    <property type="entry name" value="GGDEF"/>
    <property type="match status" value="1"/>
</dbReference>
<reference evidence="3" key="1">
    <citation type="journal article" date="2014" name="Front. Microbiol.">
        <title>High frequency of phylogenetically diverse reductive dehalogenase-homologous genes in deep subseafloor sedimentary metagenomes.</title>
        <authorList>
            <person name="Kawai M."/>
            <person name="Futagami T."/>
            <person name="Toyoda A."/>
            <person name="Takaki Y."/>
            <person name="Nishi S."/>
            <person name="Hori S."/>
            <person name="Arai W."/>
            <person name="Tsubouchi T."/>
            <person name="Morono Y."/>
            <person name="Uchiyama I."/>
            <person name="Ito T."/>
            <person name="Fujiyama A."/>
            <person name="Inagaki F."/>
            <person name="Takami H."/>
        </authorList>
    </citation>
    <scope>NUCLEOTIDE SEQUENCE</scope>
    <source>
        <strain evidence="3">Expedition CK06-06</strain>
    </source>
</reference>
<sequence>QYYADPEFNYKIVYPDDRDTFKKILDGNFDFSKSVEIRLIHKNGKVIWFEEAITPFFSKEGKLEVIEGILHNISGRKKMERHLSYMSFHDSLTTLYNRAYFEEELKRLDTERQLPLSIIIGDINGLKLINDAFGHKEGVTMIK</sequence>
<feature type="domain" description="GGDEF" evidence="2">
    <location>
        <begin position="114"/>
        <end position="143"/>
    </location>
</feature>
<dbReference type="AlphaFoldDB" id="X1BI03"/>
<dbReference type="SUPFAM" id="SSF55073">
    <property type="entry name" value="Nucleotide cyclase"/>
    <property type="match status" value="1"/>
</dbReference>
<evidence type="ECO:0000313" key="3">
    <source>
        <dbReference type="EMBL" id="GAG95534.1"/>
    </source>
</evidence>
<dbReference type="PROSITE" id="PS50887">
    <property type="entry name" value="GGDEF"/>
    <property type="match status" value="1"/>
</dbReference>
<dbReference type="InterPro" id="IPR043128">
    <property type="entry name" value="Rev_trsase/Diguanyl_cyclase"/>
</dbReference>
<evidence type="ECO:0000259" key="2">
    <source>
        <dbReference type="PROSITE" id="PS50887"/>
    </source>
</evidence>
<dbReference type="EMBL" id="BART01028970">
    <property type="protein sequence ID" value="GAG95534.1"/>
    <property type="molecule type" value="Genomic_DNA"/>
</dbReference>